<evidence type="ECO:0008006" key="4">
    <source>
        <dbReference type="Google" id="ProtNLM"/>
    </source>
</evidence>
<feature type="compositionally biased region" description="Basic and acidic residues" evidence="1">
    <location>
        <begin position="90"/>
        <end position="109"/>
    </location>
</feature>
<evidence type="ECO:0000256" key="1">
    <source>
        <dbReference type="SAM" id="MobiDB-lite"/>
    </source>
</evidence>
<feature type="region of interest" description="Disordered" evidence="1">
    <location>
        <begin position="210"/>
        <end position="233"/>
    </location>
</feature>
<name>S3ZJB8_9ACTN</name>
<gene>
    <name evidence="2" type="ORF">STRAU_3295</name>
</gene>
<accession>S3ZJB8</accession>
<proteinExistence type="predicted"/>
<dbReference type="EMBL" id="AOPZ01000147">
    <property type="protein sequence ID" value="EPH43666.1"/>
    <property type="molecule type" value="Genomic_DNA"/>
</dbReference>
<protein>
    <recommendedName>
        <fullName evidence="4">DUF4162 domain-containing protein</fullName>
    </recommendedName>
</protein>
<dbReference type="PATRIC" id="fig|1286094.4.peg.3262"/>
<dbReference type="AlphaFoldDB" id="S3ZJB8"/>
<reference evidence="2 3" key="1">
    <citation type="submission" date="2013-02" db="EMBL/GenBank/DDBJ databases">
        <title>Draft Genome Sequence of Streptomyces aurantiacus, Which Produces Setomimycin.</title>
        <authorList>
            <person name="Gruening B.A."/>
            <person name="Praeg A."/>
            <person name="Erxleben A."/>
            <person name="Guenther S."/>
            <person name="Mueller M."/>
        </authorList>
    </citation>
    <scope>NUCLEOTIDE SEQUENCE [LARGE SCALE GENOMIC DNA]</scope>
    <source>
        <strain evidence="2 3">JA 4570</strain>
    </source>
</reference>
<evidence type="ECO:0000313" key="2">
    <source>
        <dbReference type="EMBL" id="EPH43666.1"/>
    </source>
</evidence>
<comment type="caution">
    <text evidence="2">The sequence shown here is derived from an EMBL/GenBank/DDBJ whole genome shotgun (WGS) entry which is preliminary data.</text>
</comment>
<sequence>MDLTPYVDDFRHELAVAADAGGDEARALARRLTAPLETAARLTLLNALSAAMGEVTRDLAPGCSVTVQLRGLDPEFVVTPAPDAQPHGAAEQHREAQRRGTAEQHHEAPRPLPASMAPVIPLTDPGPPSGYIRVQFADAGALESAAPLFDRAVPDHETLALRLPSDGSVPALRAVLDALDDAAVEATALTVHTADLDDVFHALVGLPQQADHHAARTPPGPRRPRKSPKGDAG</sequence>
<keyword evidence="3" id="KW-1185">Reference proteome</keyword>
<dbReference type="Proteomes" id="UP000014629">
    <property type="component" value="Unassembled WGS sequence"/>
</dbReference>
<organism evidence="2 3">
    <name type="scientific">Streptomyces aurantiacus JA 4570</name>
    <dbReference type="NCBI Taxonomy" id="1286094"/>
    <lineage>
        <taxon>Bacteria</taxon>
        <taxon>Bacillati</taxon>
        <taxon>Actinomycetota</taxon>
        <taxon>Actinomycetes</taxon>
        <taxon>Kitasatosporales</taxon>
        <taxon>Streptomycetaceae</taxon>
        <taxon>Streptomyces</taxon>
        <taxon>Streptomyces aurantiacus group</taxon>
    </lineage>
</organism>
<evidence type="ECO:0000313" key="3">
    <source>
        <dbReference type="Proteomes" id="UP000014629"/>
    </source>
</evidence>
<feature type="region of interest" description="Disordered" evidence="1">
    <location>
        <begin position="81"/>
        <end position="115"/>
    </location>
</feature>